<dbReference type="InterPro" id="IPR036291">
    <property type="entry name" value="NAD(P)-bd_dom_sf"/>
</dbReference>
<dbReference type="SUPFAM" id="SSF51735">
    <property type="entry name" value="NAD(P)-binding Rossmann-fold domains"/>
    <property type="match status" value="1"/>
</dbReference>
<dbReference type="PANTHER" id="PTHR47534:SF3">
    <property type="entry name" value="ALCOHOL DEHYDROGENASE-LIKE C-TERMINAL DOMAIN-CONTAINING PROTEIN"/>
    <property type="match status" value="1"/>
</dbReference>
<name>A0AAD5TNN2_9FUNG</name>
<protein>
    <recommendedName>
        <fullName evidence="4">NAD(P)-binding protein</fullName>
    </recommendedName>
</protein>
<comment type="caution">
    <text evidence="2">The sequence shown here is derived from an EMBL/GenBank/DDBJ whole genome shotgun (WGS) entry which is preliminary data.</text>
</comment>
<dbReference type="AlphaFoldDB" id="A0AAD5TNN2"/>
<dbReference type="Proteomes" id="UP001212152">
    <property type="component" value="Unassembled WGS sequence"/>
</dbReference>
<dbReference type="GO" id="GO:0016491">
    <property type="term" value="F:oxidoreductase activity"/>
    <property type="evidence" value="ECO:0007669"/>
    <property type="project" value="UniProtKB-KW"/>
</dbReference>
<evidence type="ECO:0000256" key="1">
    <source>
        <dbReference type="ARBA" id="ARBA00023002"/>
    </source>
</evidence>
<evidence type="ECO:0008006" key="4">
    <source>
        <dbReference type="Google" id="ProtNLM"/>
    </source>
</evidence>
<dbReference type="InterPro" id="IPR002347">
    <property type="entry name" value="SDR_fam"/>
</dbReference>
<dbReference type="Gene3D" id="3.40.50.720">
    <property type="entry name" value="NAD(P)-binding Rossmann-like Domain"/>
    <property type="match status" value="1"/>
</dbReference>
<dbReference type="PANTHER" id="PTHR47534">
    <property type="entry name" value="YALI0E05731P"/>
    <property type="match status" value="1"/>
</dbReference>
<dbReference type="EMBL" id="JADGJQ010000011">
    <property type="protein sequence ID" value="KAJ3181755.1"/>
    <property type="molecule type" value="Genomic_DNA"/>
</dbReference>
<keyword evidence="1" id="KW-0560">Oxidoreductase</keyword>
<sequence length="295" mass="31811">MPSWSALRAHNASTKLANATFLVVGGTAGIGRATALKLAAMNASVAVAGRNAAAGSTIIAEMQKLNPDGKHEFLPIDMTLLADVRRFAKEFAAAHSSLRGLVISAGFMTMAGRTETVEGIDQKLAVHYYSRQLLFKKLMPMLEATAASGQEARLMSIFASCLGNTVNFDDLDLKHTYSLKTAADAASGYNDLAVDALSKQHPTVPAIHIRPGMVGTGLMDSFPFYLRLPAKAIISVVGTSPEDCAEAMVYALTAPEYNKGWWLLNEKADILKPNTKYHNDETRDKVWAHTEQLIG</sequence>
<keyword evidence="3" id="KW-1185">Reference proteome</keyword>
<evidence type="ECO:0000313" key="2">
    <source>
        <dbReference type="EMBL" id="KAJ3181755.1"/>
    </source>
</evidence>
<evidence type="ECO:0000313" key="3">
    <source>
        <dbReference type="Proteomes" id="UP001212152"/>
    </source>
</evidence>
<reference evidence="2" key="1">
    <citation type="submission" date="2020-05" db="EMBL/GenBank/DDBJ databases">
        <title>Phylogenomic resolution of chytrid fungi.</title>
        <authorList>
            <person name="Stajich J.E."/>
            <person name="Amses K."/>
            <person name="Simmons R."/>
            <person name="Seto K."/>
            <person name="Myers J."/>
            <person name="Bonds A."/>
            <person name="Quandt C.A."/>
            <person name="Barry K."/>
            <person name="Liu P."/>
            <person name="Grigoriev I."/>
            <person name="Longcore J.E."/>
            <person name="James T.Y."/>
        </authorList>
    </citation>
    <scope>NUCLEOTIDE SEQUENCE</scope>
    <source>
        <strain evidence="2">JEL0379</strain>
    </source>
</reference>
<gene>
    <name evidence="2" type="ORF">HDU87_000773</name>
</gene>
<dbReference type="InterPro" id="IPR052228">
    <property type="entry name" value="Sec_Metab_Biosynth_Oxidored"/>
</dbReference>
<proteinExistence type="predicted"/>
<accession>A0AAD5TNN2</accession>
<organism evidence="2 3">
    <name type="scientific">Geranomyces variabilis</name>
    <dbReference type="NCBI Taxonomy" id="109894"/>
    <lineage>
        <taxon>Eukaryota</taxon>
        <taxon>Fungi</taxon>
        <taxon>Fungi incertae sedis</taxon>
        <taxon>Chytridiomycota</taxon>
        <taxon>Chytridiomycota incertae sedis</taxon>
        <taxon>Chytridiomycetes</taxon>
        <taxon>Spizellomycetales</taxon>
        <taxon>Powellomycetaceae</taxon>
        <taxon>Geranomyces</taxon>
    </lineage>
</organism>
<dbReference type="Pfam" id="PF00106">
    <property type="entry name" value="adh_short"/>
    <property type="match status" value="1"/>
</dbReference>